<evidence type="ECO:0000313" key="5">
    <source>
        <dbReference type="Proteomes" id="UP000287388"/>
    </source>
</evidence>
<dbReference type="Proteomes" id="UP000596117">
    <property type="component" value="Chromosome"/>
</dbReference>
<evidence type="ECO:0000313" key="6">
    <source>
        <dbReference type="Proteomes" id="UP000596117"/>
    </source>
</evidence>
<feature type="compositionally biased region" description="Basic and acidic residues" evidence="1">
    <location>
        <begin position="101"/>
        <end position="114"/>
    </location>
</feature>
<feature type="region of interest" description="Disordered" evidence="1">
    <location>
        <begin position="101"/>
        <end position="150"/>
    </location>
</feature>
<dbReference type="RefSeq" id="WP_128719359.1">
    <property type="nucleotide sequence ID" value="NZ_BJNC01000040.1"/>
</dbReference>
<name>A0A410NVF7_BREDI</name>
<protein>
    <submittedName>
        <fullName evidence="3">Uncharacterized protein</fullName>
    </submittedName>
</protein>
<sequence length="150" mass="15906">MDLLITATEAVAPALSNPSQVNFDALALSLAAQNNAIAWGATVLAAIALLVGFIGSIVVVSKAKQEAHKAALDHLDEIGPALMRKWLESNLPRYLRDLKEMKSDDIDGDRKPDFDATTIGDYADEAPQGQPDDHQGSLGPDAGSGGEDRR</sequence>
<evidence type="ECO:0000256" key="1">
    <source>
        <dbReference type="SAM" id="MobiDB-lite"/>
    </source>
</evidence>
<dbReference type="EMBL" id="CP066026">
    <property type="protein sequence ID" value="QQB88774.1"/>
    <property type="molecule type" value="Genomic_DNA"/>
</dbReference>
<dbReference type="AlphaFoldDB" id="A0A410NVF7"/>
<dbReference type="Proteomes" id="UP000287388">
    <property type="component" value="Chromosome"/>
</dbReference>
<keyword evidence="2" id="KW-0812">Transmembrane</keyword>
<dbReference type="KEGG" id="bdm:EQG53_05515"/>
<keyword evidence="2" id="KW-0472">Membrane</keyword>
<organism evidence="3 5">
    <name type="scientific">Brevundimonas diminuta</name>
    <name type="common">Pseudomonas diminuta</name>
    <dbReference type="NCBI Taxonomy" id="293"/>
    <lineage>
        <taxon>Bacteria</taxon>
        <taxon>Pseudomonadati</taxon>
        <taxon>Pseudomonadota</taxon>
        <taxon>Alphaproteobacteria</taxon>
        <taxon>Caulobacterales</taxon>
        <taxon>Caulobacteraceae</taxon>
        <taxon>Brevundimonas</taxon>
    </lineage>
</organism>
<accession>A0A410NVF7</accession>
<reference evidence="3 5" key="1">
    <citation type="submission" date="2019-01" db="EMBL/GenBank/DDBJ databases">
        <title>Brevundimonas diminuta Genome sequencing and assembly.</title>
        <authorList>
            <person name="Chen H."/>
        </authorList>
    </citation>
    <scope>NUCLEOTIDE SEQUENCE [LARGE SCALE GENOMIC DNA]</scope>
    <source>
        <strain evidence="3">ATCC</strain>
        <strain evidence="5">ATCC(B) 19146</strain>
    </source>
</reference>
<evidence type="ECO:0000256" key="2">
    <source>
        <dbReference type="SAM" id="Phobius"/>
    </source>
</evidence>
<reference evidence="4 6" key="2">
    <citation type="submission" date="2020-12" db="EMBL/GenBank/DDBJ databases">
        <title>FDA dAtabase for Regulatory Grade micrObial Sequences (FDA-ARGOS): Supporting development and validation of Infectious Disease Dx tests.</title>
        <authorList>
            <person name="Kerrigan L."/>
            <person name="Long C."/>
            <person name="Tallon L."/>
            <person name="Sadzewicz L."/>
            <person name="Zhao X."/>
            <person name="Boylan J."/>
            <person name="Ott S."/>
            <person name="Bowen H."/>
            <person name="Vavikolanu K."/>
            <person name="Mehta A."/>
            <person name="Aluvathingal J."/>
            <person name="Nadendla S."/>
            <person name="Yan Y."/>
            <person name="Sichtig H."/>
        </authorList>
    </citation>
    <scope>NUCLEOTIDE SEQUENCE [LARGE SCALE GENOMIC DNA]</scope>
    <source>
        <strain evidence="4 6">FDAARGOS_1026</strain>
    </source>
</reference>
<keyword evidence="2" id="KW-1133">Transmembrane helix</keyword>
<proteinExistence type="predicted"/>
<feature type="transmembrane region" description="Helical" evidence="2">
    <location>
        <begin position="36"/>
        <end position="60"/>
    </location>
</feature>
<keyword evidence="6" id="KW-1185">Reference proteome</keyword>
<dbReference type="EMBL" id="CP035093">
    <property type="protein sequence ID" value="QAT13860.1"/>
    <property type="molecule type" value="Genomic_DNA"/>
</dbReference>
<evidence type="ECO:0000313" key="3">
    <source>
        <dbReference type="EMBL" id="QAT13860.1"/>
    </source>
</evidence>
<gene>
    <name evidence="3" type="ORF">EQG53_05515</name>
    <name evidence="4" type="ORF">I6H83_16910</name>
</gene>
<evidence type="ECO:0000313" key="4">
    <source>
        <dbReference type="EMBL" id="QQB88774.1"/>
    </source>
</evidence>